<sequence>MTATLAPTTVRGTSWTTWAVVLLLPVGPAAIAVLRLVLPYYTASDTSAMVAAVEAHPARQSAVIWLTYIGVLTLVPGVIAAARVCQRGAPRLTAWALALSVPGYLSMGTFAASDHLLWSAHDAGLSVSDSVALARAAHPSVDVALGVFVVGHVVGTVLLGLALWRSRGVPAWAAWAVAVSQPLHFTATVVLGSPQVDFVAWNLMAVGMVLVGRELLRTAPSR</sequence>
<protein>
    <recommendedName>
        <fullName evidence="4">DUF4386 family protein</fullName>
    </recommendedName>
</protein>
<organism evidence="2 3">
    <name type="scientific">Nocardioides islandensis</name>
    <dbReference type="NCBI Taxonomy" id="433663"/>
    <lineage>
        <taxon>Bacteria</taxon>
        <taxon>Bacillati</taxon>
        <taxon>Actinomycetota</taxon>
        <taxon>Actinomycetes</taxon>
        <taxon>Propionibacteriales</taxon>
        <taxon>Nocardioidaceae</taxon>
        <taxon>Nocardioides</taxon>
    </lineage>
</organism>
<feature type="transmembrane region" description="Helical" evidence="1">
    <location>
        <begin position="20"/>
        <end position="42"/>
    </location>
</feature>
<dbReference type="RefSeq" id="WP_194709077.1">
    <property type="nucleotide sequence ID" value="NZ_JADKPN010000020.1"/>
</dbReference>
<proteinExistence type="predicted"/>
<keyword evidence="1" id="KW-1133">Transmembrane helix</keyword>
<feature type="transmembrane region" description="Helical" evidence="1">
    <location>
        <begin position="62"/>
        <end position="82"/>
    </location>
</feature>
<name>A0A930VJS2_9ACTN</name>
<evidence type="ECO:0000313" key="3">
    <source>
        <dbReference type="Proteomes" id="UP000640489"/>
    </source>
</evidence>
<evidence type="ECO:0008006" key="4">
    <source>
        <dbReference type="Google" id="ProtNLM"/>
    </source>
</evidence>
<dbReference type="Proteomes" id="UP000640489">
    <property type="component" value="Unassembled WGS sequence"/>
</dbReference>
<dbReference type="AlphaFoldDB" id="A0A930VJS2"/>
<keyword evidence="1" id="KW-0472">Membrane</keyword>
<comment type="caution">
    <text evidence="2">The sequence shown here is derived from an EMBL/GenBank/DDBJ whole genome shotgun (WGS) entry which is preliminary data.</text>
</comment>
<feature type="transmembrane region" description="Helical" evidence="1">
    <location>
        <begin position="94"/>
        <end position="112"/>
    </location>
</feature>
<keyword evidence="1" id="KW-0812">Transmembrane</keyword>
<accession>A0A930VJS2</accession>
<evidence type="ECO:0000256" key="1">
    <source>
        <dbReference type="SAM" id="Phobius"/>
    </source>
</evidence>
<feature type="transmembrane region" description="Helical" evidence="1">
    <location>
        <begin position="143"/>
        <end position="164"/>
    </location>
</feature>
<keyword evidence="3" id="KW-1185">Reference proteome</keyword>
<feature type="transmembrane region" description="Helical" evidence="1">
    <location>
        <begin position="171"/>
        <end position="192"/>
    </location>
</feature>
<gene>
    <name evidence="2" type="ORF">ISU07_22380</name>
</gene>
<dbReference type="EMBL" id="JADKPN010000020">
    <property type="protein sequence ID" value="MBF4765891.1"/>
    <property type="molecule type" value="Genomic_DNA"/>
</dbReference>
<feature type="transmembrane region" description="Helical" evidence="1">
    <location>
        <begin position="198"/>
        <end position="216"/>
    </location>
</feature>
<reference evidence="2" key="1">
    <citation type="submission" date="2020-11" db="EMBL/GenBank/DDBJ databases">
        <title>Nocardioides sp. nov., isolated from Soil of Cynanchum wilfordii Hemsley rhizosphere.</title>
        <authorList>
            <person name="Lee J.-S."/>
            <person name="Suh M.K."/>
            <person name="Kim J.-S."/>
        </authorList>
    </citation>
    <scope>NUCLEOTIDE SEQUENCE</scope>
    <source>
        <strain evidence="2">KCTC 19275</strain>
    </source>
</reference>
<evidence type="ECO:0000313" key="2">
    <source>
        <dbReference type="EMBL" id="MBF4765891.1"/>
    </source>
</evidence>